<dbReference type="InterPro" id="IPR032094">
    <property type="entry name" value="Meso-DAP_DH_C"/>
</dbReference>
<accession>A0ABV6C6C0</accession>
<gene>
    <name evidence="15" type="ORF">ACFFIT_00040</name>
</gene>
<evidence type="ECO:0000256" key="7">
    <source>
        <dbReference type="ARBA" id="ARBA00022857"/>
    </source>
</evidence>
<dbReference type="Proteomes" id="UP001589758">
    <property type="component" value="Unassembled WGS sequence"/>
</dbReference>
<dbReference type="PANTHER" id="PTHR31873:SF6">
    <property type="entry name" value="ASPARTATE DEHYDROGENASE DOMAIN-CONTAINING PROTEIN"/>
    <property type="match status" value="1"/>
</dbReference>
<evidence type="ECO:0000259" key="13">
    <source>
        <dbReference type="Pfam" id="PF01408"/>
    </source>
</evidence>
<name>A0ABV6C6C0_9GAMM</name>
<evidence type="ECO:0000256" key="1">
    <source>
        <dbReference type="ARBA" id="ARBA00004896"/>
    </source>
</evidence>
<dbReference type="InterPro" id="IPR010190">
    <property type="entry name" value="Diaminopimelate_DH_Ddh"/>
</dbReference>
<evidence type="ECO:0000256" key="11">
    <source>
        <dbReference type="ARBA" id="ARBA00052023"/>
    </source>
</evidence>
<comment type="function">
    <text evidence="12">Catalyzes the reversible NADPH-dependent reductive amination of L-2-amino-6-oxopimelate, the acyclic form of L-tetrahydrodipicolinate, to generate the meso compound, D,L-2,6-diaminopimelate.</text>
</comment>
<feature type="domain" description="Meso-diaminopimelate D-dehydrogenase C-terminal" evidence="14">
    <location>
        <begin position="128"/>
        <end position="259"/>
    </location>
</feature>
<dbReference type="NCBIfam" id="TIGR01921">
    <property type="entry name" value="DAP-DH"/>
    <property type="match status" value="1"/>
</dbReference>
<dbReference type="EC" id="1.4.1.16" evidence="4 12"/>
<dbReference type="RefSeq" id="WP_385875243.1">
    <property type="nucleotide sequence ID" value="NZ_JBHLXE010000002.1"/>
</dbReference>
<comment type="catalytic activity">
    <reaction evidence="11 12">
        <text>meso-2,6-diaminopimelate + NADP(+) + H2O = (S)-2-amino-6-oxoheptanedioate + NH4(+) + NADPH + H(+)</text>
        <dbReference type="Rhea" id="RHEA:13561"/>
        <dbReference type="ChEBI" id="CHEBI:15377"/>
        <dbReference type="ChEBI" id="CHEBI:15378"/>
        <dbReference type="ChEBI" id="CHEBI:28938"/>
        <dbReference type="ChEBI" id="CHEBI:57783"/>
        <dbReference type="ChEBI" id="CHEBI:57791"/>
        <dbReference type="ChEBI" id="CHEBI:58349"/>
        <dbReference type="ChEBI" id="CHEBI:58556"/>
        <dbReference type="EC" id="1.4.1.16"/>
    </reaction>
</comment>
<evidence type="ECO:0000256" key="9">
    <source>
        <dbReference type="ARBA" id="ARBA00023002"/>
    </source>
</evidence>
<keyword evidence="8 12" id="KW-0220">Diaminopimelate biosynthesis</keyword>
<dbReference type="Gene3D" id="3.30.360.10">
    <property type="entry name" value="Dihydrodipicolinate Reductase, domain 2"/>
    <property type="match status" value="1"/>
</dbReference>
<evidence type="ECO:0000256" key="3">
    <source>
        <dbReference type="ARBA" id="ARBA00011738"/>
    </source>
</evidence>
<comment type="caution">
    <text evidence="15">The sequence shown here is derived from an EMBL/GenBank/DDBJ whole genome shotgun (WGS) entry which is preliminary data.</text>
</comment>
<dbReference type="Pfam" id="PF16654">
    <property type="entry name" value="DAPDH_C"/>
    <property type="match status" value="1"/>
</dbReference>
<dbReference type="PIRSF" id="PIRSF025648">
    <property type="entry name" value="DDH"/>
    <property type="match status" value="1"/>
</dbReference>
<dbReference type="Gene3D" id="3.40.50.720">
    <property type="entry name" value="NAD(P)-binding Rossmann-like Domain"/>
    <property type="match status" value="1"/>
</dbReference>
<evidence type="ECO:0000256" key="2">
    <source>
        <dbReference type="ARBA" id="ARBA00007442"/>
    </source>
</evidence>
<dbReference type="InterPro" id="IPR036291">
    <property type="entry name" value="NAD(P)-bd_dom_sf"/>
</dbReference>
<dbReference type="SUPFAM" id="SSF55347">
    <property type="entry name" value="Glyceraldehyde-3-phosphate dehydrogenase-like, C-terminal domain"/>
    <property type="match status" value="1"/>
</dbReference>
<keyword evidence="7 12" id="KW-0521">NADP</keyword>
<dbReference type="SUPFAM" id="SSF51735">
    <property type="entry name" value="NAD(P)-binding Rossmann-fold domains"/>
    <property type="match status" value="1"/>
</dbReference>
<comment type="similarity">
    <text evidence="2 12">Belongs to the diaminopimelate dehydrogenase family.</text>
</comment>
<evidence type="ECO:0000313" key="15">
    <source>
        <dbReference type="EMBL" id="MFC0178508.1"/>
    </source>
</evidence>
<evidence type="ECO:0000259" key="14">
    <source>
        <dbReference type="Pfam" id="PF16654"/>
    </source>
</evidence>
<evidence type="ECO:0000256" key="4">
    <source>
        <dbReference type="ARBA" id="ARBA00012080"/>
    </source>
</evidence>
<evidence type="ECO:0000256" key="10">
    <source>
        <dbReference type="ARBA" id="ARBA00023154"/>
    </source>
</evidence>
<comment type="pathway">
    <text evidence="1 12">Amino-acid biosynthesis; L-lysine biosynthesis via DAP pathway; DL-2,6-diaminopimelate from (S)-tetrahydrodipicolinate: step 1/1.</text>
</comment>
<comment type="subunit">
    <text evidence="3 12">Homodimer.</text>
</comment>
<keyword evidence="9 12" id="KW-0560">Oxidoreductase</keyword>
<keyword evidence="16" id="KW-1185">Reference proteome</keyword>
<dbReference type="GO" id="GO:0047850">
    <property type="term" value="F:diaminopimelate dehydrogenase activity"/>
    <property type="evidence" value="ECO:0007669"/>
    <property type="project" value="UniProtKB-EC"/>
</dbReference>
<evidence type="ECO:0000256" key="12">
    <source>
        <dbReference type="PIRNR" id="PIRNR025648"/>
    </source>
</evidence>
<dbReference type="Pfam" id="PF01408">
    <property type="entry name" value="GFO_IDH_MocA"/>
    <property type="match status" value="1"/>
</dbReference>
<keyword evidence="10 12" id="KW-0457">Lysine biosynthesis</keyword>
<dbReference type="InterPro" id="IPR000683">
    <property type="entry name" value="Gfo/Idh/MocA-like_OxRdtase_N"/>
</dbReference>
<dbReference type="PANTHER" id="PTHR31873">
    <property type="entry name" value="L-ASPARTATE DEHYDROGENASE-RELATED"/>
    <property type="match status" value="1"/>
</dbReference>
<dbReference type="CDD" id="cd02270">
    <property type="entry name" value="meso-DAPDH_N"/>
    <property type="match status" value="1"/>
</dbReference>
<reference evidence="15 16" key="1">
    <citation type="submission" date="2024-09" db="EMBL/GenBank/DDBJ databases">
        <authorList>
            <person name="Sun Q."/>
            <person name="Mori K."/>
        </authorList>
    </citation>
    <scope>NUCLEOTIDE SEQUENCE [LARGE SCALE GENOMIC DNA]</scope>
    <source>
        <strain evidence="15 16">CCM 8545</strain>
    </source>
</reference>
<keyword evidence="6 12" id="KW-0028">Amino-acid biosynthesis</keyword>
<evidence type="ECO:0000256" key="6">
    <source>
        <dbReference type="ARBA" id="ARBA00022605"/>
    </source>
</evidence>
<protein>
    <recommendedName>
        <fullName evidence="5 12">Meso-diaminopimelate D-dehydrogenase</fullName>
        <shortName evidence="12">DAPDH</shortName>
        <shortName evidence="12">Meso-DAP dehydrogenase</shortName>
        <ecNumber evidence="4 12">1.4.1.16</ecNumber>
    </recommendedName>
</protein>
<sequence length="307" mass="33267">MSKKMNDSNSKLAIAVVGLGNIGKFAIEAVQASEDMYCAGVVRRQAKEGERLNDFDLPVVDAIEKLGHVDVALLCVPSRQVRAQAEFYLAKGINTVDSFDIHEDILELKTSLTEVAQKHGKVAVVASGWDPGTDSMMRAMMLIMAPKGITSTNFGPGMSMGHSVAAKSIPGVKDALSMTIPLGTGIHRRMVYIELDDGANESEVIRAIKADSYFSTSETHIKVVDDINALKDMGHGVQMLHKGVSGATHNQQFMFDMRINNPALTSQIMVSAARASVRQQAGAYTMIEIPPVDYLAGCRSDWIKKLV</sequence>
<evidence type="ECO:0000256" key="5">
    <source>
        <dbReference type="ARBA" id="ARBA00021654"/>
    </source>
</evidence>
<feature type="domain" description="Gfo/Idh/MocA-like oxidoreductase N-terminal" evidence="13">
    <location>
        <begin position="13"/>
        <end position="95"/>
    </location>
</feature>
<organism evidence="15 16">
    <name type="scientific">Thorsellia kenyensis</name>
    <dbReference type="NCBI Taxonomy" id="1549888"/>
    <lineage>
        <taxon>Bacteria</taxon>
        <taxon>Pseudomonadati</taxon>
        <taxon>Pseudomonadota</taxon>
        <taxon>Gammaproteobacteria</taxon>
        <taxon>Enterobacterales</taxon>
        <taxon>Thorselliaceae</taxon>
        <taxon>Thorsellia</taxon>
    </lineage>
</organism>
<evidence type="ECO:0000256" key="8">
    <source>
        <dbReference type="ARBA" id="ARBA00022915"/>
    </source>
</evidence>
<proteinExistence type="inferred from homology"/>
<evidence type="ECO:0000313" key="16">
    <source>
        <dbReference type="Proteomes" id="UP001589758"/>
    </source>
</evidence>
<dbReference type="EMBL" id="JBHLXE010000002">
    <property type="protein sequence ID" value="MFC0178508.1"/>
    <property type="molecule type" value="Genomic_DNA"/>
</dbReference>